<name>A0A1I2LX89_9BACI</name>
<organism evidence="1 2">
    <name type="scientific">Halobacillus alkaliphilus</name>
    <dbReference type="NCBI Taxonomy" id="396056"/>
    <lineage>
        <taxon>Bacteria</taxon>
        <taxon>Bacillati</taxon>
        <taxon>Bacillota</taxon>
        <taxon>Bacilli</taxon>
        <taxon>Bacillales</taxon>
        <taxon>Bacillaceae</taxon>
        <taxon>Halobacillus</taxon>
    </lineage>
</organism>
<dbReference type="Proteomes" id="UP000198897">
    <property type="component" value="Unassembled WGS sequence"/>
</dbReference>
<dbReference type="AlphaFoldDB" id="A0A1I2LX89"/>
<reference evidence="2" key="1">
    <citation type="submission" date="2016-10" db="EMBL/GenBank/DDBJ databases">
        <authorList>
            <person name="Varghese N."/>
            <person name="Submissions S."/>
        </authorList>
    </citation>
    <scope>NUCLEOTIDE SEQUENCE [LARGE SCALE GENOMIC DNA]</scope>
    <source>
        <strain evidence="2">FP5</strain>
    </source>
</reference>
<keyword evidence="2" id="KW-1185">Reference proteome</keyword>
<accession>A0A1I2LX89</accession>
<evidence type="ECO:0000313" key="2">
    <source>
        <dbReference type="Proteomes" id="UP000198897"/>
    </source>
</evidence>
<gene>
    <name evidence="1" type="ORF">SAMN05216353_110108</name>
</gene>
<evidence type="ECO:0000313" key="1">
    <source>
        <dbReference type="EMBL" id="SFF83875.1"/>
    </source>
</evidence>
<protein>
    <submittedName>
        <fullName evidence="1">Uncharacterized protein</fullName>
    </submittedName>
</protein>
<sequence length="80" mass="8860">MGPLLYEAGAGGEITRFPMALHDVGPESEPLPAGPNSLTKYLETESYSNGSLYLKDYFLNIAEDITLIMIPYLFVKSFIK</sequence>
<proteinExistence type="predicted"/>
<dbReference type="EMBL" id="FOOG01000010">
    <property type="protein sequence ID" value="SFF83875.1"/>
    <property type="molecule type" value="Genomic_DNA"/>
</dbReference>